<dbReference type="InterPro" id="IPR052732">
    <property type="entry name" value="Cell-binding_unc_protein"/>
</dbReference>
<dbReference type="PANTHER" id="PTHR43883:SF1">
    <property type="entry name" value="GLUCONOKINASE"/>
    <property type="match status" value="1"/>
</dbReference>
<dbReference type="InterPro" id="IPR011009">
    <property type="entry name" value="Kinase-like_dom_sf"/>
</dbReference>
<dbReference type="InterPro" id="IPR002575">
    <property type="entry name" value="Aminoglycoside_PTrfase"/>
</dbReference>
<sequence length="521" mass="56469">MICEDQTATIAFLSDPATHGQNTPVRRVETHISEIFLTRDRAFKLKRAVKLPYADFSTPRIRLATCEKEYALNAPHAPGLYLGVRRITRAARGGLEFDGDGPLVDAVVEMARFDDDALLSKVAERRELTSGMVAELARVAAEYHAAAPEVHAGTGAENIAGVLDINRAGFATSTVFSETEVDALDADFRAALQRYAGMLDARESAGKVRRCHGDLHLGNICLFHGRPTPFDCIEFNDRIATVDVLYDLAFLLMDLWFRGLPGHANLAANRYCDETGEDEGFALLPFLMAVRAAVRAHVTATRAEDQGADRDRLAATARRYFDLAATLLRPIPPRAVVIGGLSGTGKTTLAEALAAHVGAPPGARIVESDRTRKAMFGVPGDTRLPPDAYAPPVSDRVYARLGERARALLGAGATVIVDAVFDRPDRRDAIEAAIAETGTPCSAFWLVADADALRARVAARRGGPSDATVDVLERQLRRDPGPVRWAMIPTDRPLDQTLRDILDRLAPDQDGPIVEQGTPRA</sequence>
<keyword evidence="3" id="KW-1185">Reference proteome</keyword>
<evidence type="ECO:0000259" key="1">
    <source>
        <dbReference type="Pfam" id="PF01636"/>
    </source>
</evidence>
<dbReference type="Gene3D" id="3.90.1200.10">
    <property type="match status" value="1"/>
</dbReference>
<dbReference type="SUPFAM" id="SSF56112">
    <property type="entry name" value="Protein kinase-like (PK-like)"/>
    <property type="match status" value="1"/>
</dbReference>
<dbReference type="SUPFAM" id="SSF52540">
    <property type="entry name" value="P-loop containing nucleoside triphosphate hydrolases"/>
    <property type="match status" value="1"/>
</dbReference>
<dbReference type="InterPro" id="IPR027417">
    <property type="entry name" value="P-loop_NTPase"/>
</dbReference>
<dbReference type="Proteomes" id="UP000236742">
    <property type="component" value="Unassembled WGS sequence"/>
</dbReference>
<reference evidence="2 3" key="1">
    <citation type="submission" date="2016-10" db="EMBL/GenBank/DDBJ databases">
        <authorList>
            <person name="de Groot N.N."/>
        </authorList>
    </citation>
    <scope>NUCLEOTIDE SEQUENCE [LARGE SCALE GENOMIC DNA]</scope>
    <source>
        <strain evidence="2 3">DSM 23413</strain>
    </source>
</reference>
<dbReference type="Pfam" id="PF01636">
    <property type="entry name" value="APH"/>
    <property type="match status" value="1"/>
</dbReference>
<dbReference type="PANTHER" id="PTHR43883">
    <property type="entry name" value="SLR0207 PROTEIN"/>
    <property type="match status" value="1"/>
</dbReference>
<dbReference type="AlphaFoldDB" id="A0A1H5TFC8"/>
<proteinExistence type="predicted"/>
<evidence type="ECO:0000313" key="2">
    <source>
        <dbReference type="EMBL" id="SEF60717.1"/>
    </source>
</evidence>
<gene>
    <name evidence="2" type="ORF">SAMN05421751_102209</name>
</gene>
<dbReference type="Gene3D" id="3.40.50.300">
    <property type="entry name" value="P-loop containing nucleotide triphosphate hydrolases"/>
    <property type="match status" value="1"/>
</dbReference>
<evidence type="ECO:0000313" key="3">
    <source>
        <dbReference type="Proteomes" id="UP000236742"/>
    </source>
</evidence>
<protein>
    <recommendedName>
        <fullName evidence="1">Aminoglycoside phosphotransferase domain-containing protein</fullName>
    </recommendedName>
</protein>
<name>A0A1H5TFC8_9RHOB</name>
<feature type="domain" description="Aminoglycoside phosphotransferase" evidence="1">
    <location>
        <begin position="126"/>
        <end position="268"/>
    </location>
</feature>
<dbReference type="OrthoDB" id="9810277at2"/>
<dbReference type="RefSeq" id="WP_104006864.1">
    <property type="nucleotide sequence ID" value="NZ_FNVD01000002.1"/>
</dbReference>
<dbReference type="Pfam" id="PF13671">
    <property type="entry name" value="AAA_33"/>
    <property type="match status" value="1"/>
</dbReference>
<dbReference type="EMBL" id="FNVD01000002">
    <property type="protein sequence ID" value="SEF60717.1"/>
    <property type="molecule type" value="Genomic_DNA"/>
</dbReference>
<organism evidence="2 3">
    <name type="scientific">Jhaorihella thermophila</name>
    <dbReference type="NCBI Taxonomy" id="488547"/>
    <lineage>
        <taxon>Bacteria</taxon>
        <taxon>Pseudomonadati</taxon>
        <taxon>Pseudomonadota</taxon>
        <taxon>Alphaproteobacteria</taxon>
        <taxon>Rhodobacterales</taxon>
        <taxon>Paracoccaceae</taxon>
        <taxon>Jhaorihella</taxon>
    </lineage>
</organism>
<accession>A0A1H5TFC8</accession>